<organism evidence="2 3">
    <name type="scientific">Brassica cretica</name>
    <name type="common">Mustard</name>
    <dbReference type="NCBI Taxonomy" id="69181"/>
    <lineage>
        <taxon>Eukaryota</taxon>
        <taxon>Viridiplantae</taxon>
        <taxon>Streptophyta</taxon>
        <taxon>Embryophyta</taxon>
        <taxon>Tracheophyta</taxon>
        <taxon>Spermatophyta</taxon>
        <taxon>Magnoliopsida</taxon>
        <taxon>eudicotyledons</taxon>
        <taxon>Gunneridae</taxon>
        <taxon>Pentapetalae</taxon>
        <taxon>rosids</taxon>
        <taxon>malvids</taxon>
        <taxon>Brassicales</taxon>
        <taxon>Brassicaceae</taxon>
        <taxon>Brassiceae</taxon>
        <taxon>Brassica</taxon>
    </lineage>
</organism>
<evidence type="ECO:0000256" key="1">
    <source>
        <dbReference type="SAM" id="MobiDB-lite"/>
    </source>
</evidence>
<evidence type="ECO:0000313" key="2">
    <source>
        <dbReference type="EMBL" id="KAF3526521.1"/>
    </source>
</evidence>
<evidence type="ECO:0000313" key="3">
    <source>
        <dbReference type="Proteomes" id="UP000712600"/>
    </source>
</evidence>
<sequence length="85" mass="9376">MNSATSMELEIGSNRPLEIGSNRPPSLYISRMKAIQEVDFPSLYIQSSCSGTASNSSKEDPHFSTSTSTSGRSRPYHFTTSQRKN</sequence>
<protein>
    <submittedName>
        <fullName evidence="2">Uncharacterized protein</fullName>
    </submittedName>
</protein>
<name>A0A8S9Q3D0_BRACR</name>
<proteinExistence type="predicted"/>
<accession>A0A8S9Q3D0</accession>
<dbReference type="Proteomes" id="UP000712600">
    <property type="component" value="Unassembled WGS sequence"/>
</dbReference>
<comment type="caution">
    <text evidence="2">The sequence shown here is derived from an EMBL/GenBank/DDBJ whole genome shotgun (WGS) entry which is preliminary data.</text>
</comment>
<reference evidence="2" key="1">
    <citation type="submission" date="2019-12" db="EMBL/GenBank/DDBJ databases">
        <title>Genome sequencing and annotation of Brassica cretica.</title>
        <authorList>
            <person name="Studholme D.J."/>
            <person name="Sarris P."/>
        </authorList>
    </citation>
    <scope>NUCLEOTIDE SEQUENCE</scope>
    <source>
        <strain evidence="2">PFS-109/04</strain>
        <tissue evidence="2">Leaf</tissue>
    </source>
</reference>
<gene>
    <name evidence="2" type="ORF">F2Q69_00047374</name>
</gene>
<dbReference type="EMBL" id="QGKX02001347">
    <property type="protein sequence ID" value="KAF3526521.1"/>
    <property type="molecule type" value="Genomic_DNA"/>
</dbReference>
<dbReference type="AlphaFoldDB" id="A0A8S9Q3D0"/>
<feature type="region of interest" description="Disordered" evidence="1">
    <location>
        <begin position="1"/>
        <end position="25"/>
    </location>
</feature>
<feature type="region of interest" description="Disordered" evidence="1">
    <location>
        <begin position="48"/>
        <end position="85"/>
    </location>
</feature>